<keyword evidence="1 2" id="KW-0349">Heme</keyword>
<name>A0A5B8MIA3_9CHLO</name>
<keyword evidence="2" id="KW-0503">Monooxygenase</keyword>
<evidence type="ECO:0000313" key="4">
    <source>
        <dbReference type="EMBL" id="QDZ20216.1"/>
    </source>
</evidence>
<dbReference type="InterPro" id="IPR001128">
    <property type="entry name" value="Cyt_P450"/>
</dbReference>
<keyword evidence="5" id="KW-1185">Reference proteome</keyword>
<dbReference type="PRINTS" id="PR00463">
    <property type="entry name" value="EP450I"/>
</dbReference>
<comment type="cofactor">
    <cofactor evidence="1">
        <name>heme</name>
        <dbReference type="ChEBI" id="CHEBI:30413"/>
    </cofactor>
</comment>
<dbReference type="Gene3D" id="1.10.630.10">
    <property type="entry name" value="Cytochrome P450"/>
    <property type="match status" value="1"/>
</dbReference>
<dbReference type="Proteomes" id="UP000316726">
    <property type="component" value="Chromosome 3"/>
</dbReference>
<keyword evidence="1 2" id="KW-0479">Metal-binding</keyword>
<dbReference type="PROSITE" id="PS00086">
    <property type="entry name" value="CYTOCHROME_P450"/>
    <property type="match status" value="1"/>
</dbReference>
<dbReference type="EMBL" id="HBHL01003090">
    <property type="protein sequence ID" value="CAD9713070.1"/>
    <property type="molecule type" value="Transcribed_RNA"/>
</dbReference>
<dbReference type="GO" id="GO:0005506">
    <property type="term" value="F:iron ion binding"/>
    <property type="evidence" value="ECO:0007669"/>
    <property type="project" value="InterPro"/>
</dbReference>
<gene>
    <name evidence="4" type="ORF">A3770_03p27340</name>
    <name evidence="3" type="ORF">CPRI1469_LOCUS1919</name>
</gene>
<dbReference type="InterPro" id="IPR002401">
    <property type="entry name" value="Cyt_P450_E_grp-I"/>
</dbReference>
<dbReference type="AlphaFoldDB" id="A0A5B8MIA3"/>
<dbReference type="GO" id="GO:0016705">
    <property type="term" value="F:oxidoreductase activity, acting on paired donors, with incorporation or reduction of molecular oxygen"/>
    <property type="evidence" value="ECO:0007669"/>
    <property type="project" value="InterPro"/>
</dbReference>
<keyword evidence="2" id="KW-0560">Oxidoreductase</keyword>
<dbReference type="PRINTS" id="PR00385">
    <property type="entry name" value="P450"/>
</dbReference>
<dbReference type="PANTHER" id="PTHR24301:SF2">
    <property type="entry name" value="THROMBOXANE-A SYNTHASE"/>
    <property type="match status" value="1"/>
</dbReference>
<dbReference type="PANTHER" id="PTHR24301">
    <property type="entry name" value="THROMBOXANE-A SYNTHASE"/>
    <property type="match status" value="1"/>
</dbReference>
<reference evidence="3" key="2">
    <citation type="submission" date="2021-01" db="EMBL/GenBank/DDBJ databases">
        <authorList>
            <person name="Corre E."/>
            <person name="Pelletier E."/>
            <person name="Niang G."/>
            <person name="Scheremetjew M."/>
            <person name="Finn R."/>
            <person name="Kale V."/>
            <person name="Holt S."/>
            <person name="Cochrane G."/>
            <person name="Meng A."/>
            <person name="Brown T."/>
            <person name="Cohen L."/>
        </authorList>
    </citation>
    <scope>NUCLEOTIDE SEQUENCE</scope>
    <source>
        <strain evidence="3">CCMP1205</strain>
    </source>
</reference>
<reference evidence="4 5" key="1">
    <citation type="submission" date="2018-07" db="EMBL/GenBank/DDBJ databases">
        <title>The complete nuclear genome of the prasinophyte Chloropicon primus (CCMP1205).</title>
        <authorList>
            <person name="Pombert J.-F."/>
            <person name="Otis C."/>
            <person name="Turmel M."/>
            <person name="Lemieux C."/>
        </authorList>
    </citation>
    <scope>NUCLEOTIDE SEQUENCE [LARGE SCALE GENOMIC DNA]</scope>
    <source>
        <strain evidence="4 5">CCMP1205</strain>
    </source>
</reference>
<sequence>MEYVIPCGALGIALAPGVSIAVKLATLAGLATVVTHIPMVAAMWRHRTVPTAGRPLPFVGNMLEIFDVRGDGVDLHLLYDEWAKEYGPVFKLFIGTRCVIVAADLDLVREVTLRKFSAFNARAGPSKDSETKVLGEQERKQAKYSIFNTKNPMLWKGLRSNANAIFHSVDKMAGFAPLMKSTADELADRLALVKEGESVDIWRLFGDMTLDVIGSTVFGVRFNSIHSPEGAEAVKAARTIFKYNILGGNPYVMAAFVCPSFLQPALKTLSERYPTKAMRELSEARGLIHEISEQVYNLATAEEDNAPAGPNDAEPAAGKKLSDSYHYNGNSFLKLFIEGRNRDTGAPLQKHEILPQAFIFLLAGYETTANTLGSTIYMLTQNKEAEEKLIEEIDRLGKGKPGLPSIEELKDYKFLDAVLNEVLRIMGPAPLFTREALKDVDMSHGGVGRIVKGTSVHIASHSLHMNPKHWPEPRRFLPERFVEGTKAYAAQNHKAWMPFGSGPRMCVASGFALVEAKLALITLYRRFRFEHAPGHKFVTKMILTVGPVDGIQVLVKKRE</sequence>
<dbReference type="InterPro" id="IPR017972">
    <property type="entry name" value="Cyt_P450_CS"/>
</dbReference>
<comment type="similarity">
    <text evidence="2">Belongs to the cytochrome P450 family.</text>
</comment>
<organism evidence="4 5">
    <name type="scientific">Chloropicon primus</name>
    <dbReference type="NCBI Taxonomy" id="1764295"/>
    <lineage>
        <taxon>Eukaryota</taxon>
        <taxon>Viridiplantae</taxon>
        <taxon>Chlorophyta</taxon>
        <taxon>Chloropicophyceae</taxon>
        <taxon>Chloropicales</taxon>
        <taxon>Chloropicaceae</taxon>
        <taxon>Chloropicon</taxon>
    </lineage>
</organism>
<proteinExistence type="inferred from homology"/>
<evidence type="ECO:0000313" key="3">
    <source>
        <dbReference type="EMBL" id="CAD9713070.1"/>
    </source>
</evidence>
<dbReference type="OrthoDB" id="507451at2759"/>
<dbReference type="STRING" id="1764295.A0A5B8MIA3"/>
<keyword evidence="1 2" id="KW-0408">Iron</keyword>
<accession>A0A5B8MIA3</accession>
<protein>
    <submittedName>
        <fullName evidence="4">Cytochrome P450</fullName>
    </submittedName>
</protein>
<evidence type="ECO:0000313" key="5">
    <source>
        <dbReference type="Proteomes" id="UP000316726"/>
    </source>
</evidence>
<dbReference type="InterPro" id="IPR036396">
    <property type="entry name" value="Cyt_P450_sf"/>
</dbReference>
<dbReference type="Pfam" id="PF00067">
    <property type="entry name" value="p450"/>
    <property type="match status" value="1"/>
</dbReference>
<dbReference type="EMBL" id="CP031036">
    <property type="protein sequence ID" value="QDZ20216.1"/>
    <property type="molecule type" value="Genomic_DNA"/>
</dbReference>
<feature type="binding site" description="axial binding residue" evidence="1">
    <location>
        <position position="506"/>
    </location>
    <ligand>
        <name>heme</name>
        <dbReference type="ChEBI" id="CHEBI:30413"/>
    </ligand>
    <ligandPart>
        <name>Fe</name>
        <dbReference type="ChEBI" id="CHEBI:18248"/>
    </ligandPart>
</feature>
<evidence type="ECO:0000256" key="2">
    <source>
        <dbReference type="RuleBase" id="RU000461"/>
    </source>
</evidence>
<dbReference type="SUPFAM" id="SSF48264">
    <property type="entry name" value="Cytochrome P450"/>
    <property type="match status" value="1"/>
</dbReference>
<evidence type="ECO:0000256" key="1">
    <source>
        <dbReference type="PIRSR" id="PIRSR602401-1"/>
    </source>
</evidence>
<dbReference type="GO" id="GO:0004497">
    <property type="term" value="F:monooxygenase activity"/>
    <property type="evidence" value="ECO:0007669"/>
    <property type="project" value="UniProtKB-KW"/>
</dbReference>
<dbReference type="GO" id="GO:0020037">
    <property type="term" value="F:heme binding"/>
    <property type="evidence" value="ECO:0007669"/>
    <property type="project" value="InterPro"/>
</dbReference>